<organism evidence="1">
    <name type="scientific">Medicago truncatula</name>
    <name type="common">Barrel medic</name>
    <name type="synonym">Medicago tribuloides</name>
    <dbReference type="NCBI Taxonomy" id="3880"/>
    <lineage>
        <taxon>Eukaryota</taxon>
        <taxon>Viridiplantae</taxon>
        <taxon>Streptophyta</taxon>
        <taxon>Embryophyta</taxon>
        <taxon>Tracheophyta</taxon>
        <taxon>Spermatophyta</taxon>
        <taxon>Magnoliopsida</taxon>
        <taxon>eudicotyledons</taxon>
        <taxon>Gunneridae</taxon>
        <taxon>Pentapetalae</taxon>
        <taxon>rosids</taxon>
        <taxon>fabids</taxon>
        <taxon>Fabales</taxon>
        <taxon>Fabaceae</taxon>
        <taxon>Papilionoideae</taxon>
        <taxon>50 kb inversion clade</taxon>
        <taxon>NPAAA clade</taxon>
        <taxon>Hologalegina</taxon>
        <taxon>IRL clade</taxon>
        <taxon>Trifolieae</taxon>
        <taxon>Medicago</taxon>
    </lineage>
</organism>
<comment type="caution">
    <text evidence="1">The sequence shown here is derived from an EMBL/GenBank/DDBJ whole genome shotgun (WGS) entry which is preliminary data.</text>
</comment>
<protein>
    <submittedName>
        <fullName evidence="1">Uncharacterized protein</fullName>
    </submittedName>
</protein>
<sequence length="42" mass="4662">MQSQPLASPGLYGNCVTTLPTCLRFECWQMDGDGELLMVVEK</sequence>
<dbReference type="Proteomes" id="UP000265566">
    <property type="component" value="Chromosome 4"/>
</dbReference>
<dbReference type="EMBL" id="PSQE01000004">
    <property type="protein sequence ID" value="RHN58530.1"/>
    <property type="molecule type" value="Genomic_DNA"/>
</dbReference>
<dbReference type="Gramene" id="rna20451">
    <property type="protein sequence ID" value="RHN58530.1"/>
    <property type="gene ID" value="gene20451"/>
</dbReference>
<accession>A0A396HYX5</accession>
<name>A0A396HYX5_MEDTR</name>
<proteinExistence type="predicted"/>
<gene>
    <name evidence="1" type="ORF">MtrunA17_Chr4g0003401</name>
</gene>
<dbReference type="AlphaFoldDB" id="A0A396HYX5"/>
<reference evidence="1" key="1">
    <citation type="journal article" date="2018" name="Nat. Plants">
        <title>Whole-genome landscape of Medicago truncatula symbiotic genes.</title>
        <authorList>
            <person name="Pecrix Y."/>
            <person name="Gamas P."/>
            <person name="Carrere S."/>
        </authorList>
    </citation>
    <scope>NUCLEOTIDE SEQUENCE</scope>
    <source>
        <tissue evidence="1">Leaves</tissue>
    </source>
</reference>
<evidence type="ECO:0000313" key="1">
    <source>
        <dbReference type="EMBL" id="RHN58530.1"/>
    </source>
</evidence>